<dbReference type="InterPro" id="IPR000639">
    <property type="entry name" value="Epox_hydrolase-like"/>
</dbReference>
<protein>
    <submittedName>
        <fullName evidence="2">Alpha/beta hydrolase</fullName>
    </submittedName>
</protein>
<accession>A0ABZ0IIA8</accession>
<dbReference type="Gene3D" id="3.40.50.1820">
    <property type="entry name" value="alpha/beta hydrolase"/>
    <property type="match status" value="1"/>
</dbReference>
<evidence type="ECO:0000313" key="3">
    <source>
        <dbReference type="Proteomes" id="UP001302349"/>
    </source>
</evidence>
<dbReference type="EMBL" id="CP136051">
    <property type="protein sequence ID" value="WOK04770.1"/>
    <property type="molecule type" value="Genomic_DNA"/>
</dbReference>
<dbReference type="PRINTS" id="PR00111">
    <property type="entry name" value="ABHYDROLASE"/>
</dbReference>
<keyword evidence="3" id="KW-1185">Reference proteome</keyword>
<dbReference type="InterPro" id="IPR029058">
    <property type="entry name" value="AB_hydrolase_fold"/>
</dbReference>
<dbReference type="PRINTS" id="PR00412">
    <property type="entry name" value="EPOXHYDRLASE"/>
</dbReference>
<evidence type="ECO:0000313" key="2">
    <source>
        <dbReference type="EMBL" id="WOK04770.1"/>
    </source>
</evidence>
<reference evidence="2 3" key="1">
    <citation type="journal article" date="2023" name="Microbiol. Resour. Announc.">
        <title>Complete Genome Sequence of Imperialibacter roseus strain P4T.</title>
        <authorList>
            <person name="Tizabi D.R."/>
            <person name="Bachvaroff T."/>
            <person name="Hill R.T."/>
        </authorList>
    </citation>
    <scope>NUCLEOTIDE SEQUENCE [LARGE SCALE GENOMIC DNA]</scope>
    <source>
        <strain evidence="2 3">P4T</strain>
    </source>
</reference>
<dbReference type="Pfam" id="PF00561">
    <property type="entry name" value="Abhydrolase_1"/>
    <property type="match status" value="1"/>
</dbReference>
<dbReference type="RefSeq" id="WP_317487570.1">
    <property type="nucleotide sequence ID" value="NZ_CP136051.1"/>
</dbReference>
<name>A0ABZ0IIA8_9BACT</name>
<dbReference type="SUPFAM" id="SSF53474">
    <property type="entry name" value="alpha/beta-Hydrolases"/>
    <property type="match status" value="1"/>
</dbReference>
<dbReference type="PANTHER" id="PTHR43798:SF33">
    <property type="entry name" value="HYDROLASE, PUTATIVE (AFU_ORTHOLOGUE AFUA_2G14860)-RELATED"/>
    <property type="match status" value="1"/>
</dbReference>
<dbReference type="Proteomes" id="UP001302349">
    <property type="component" value="Chromosome"/>
</dbReference>
<dbReference type="GO" id="GO:0016787">
    <property type="term" value="F:hydrolase activity"/>
    <property type="evidence" value="ECO:0007669"/>
    <property type="project" value="UniProtKB-KW"/>
</dbReference>
<dbReference type="InterPro" id="IPR050266">
    <property type="entry name" value="AB_hydrolase_sf"/>
</dbReference>
<keyword evidence="2" id="KW-0378">Hydrolase</keyword>
<evidence type="ECO:0000259" key="1">
    <source>
        <dbReference type="Pfam" id="PF00561"/>
    </source>
</evidence>
<dbReference type="PANTHER" id="PTHR43798">
    <property type="entry name" value="MONOACYLGLYCEROL LIPASE"/>
    <property type="match status" value="1"/>
</dbReference>
<dbReference type="InterPro" id="IPR000073">
    <property type="entry name" value="AB_hydrolase_1"/>
</dbReference>
<feature type="domain" description="AB hydrolase-1" evidence="1">
    <location>
        <begin position="43"/>
        <end position="162"/>
    </location>
</feature>
<sequence>MEFRMSLREMDDYYAGYQKPRIVSFPFDGRTVNYAEAGDKTKPLVLFVHGSPGSWSAFADFLRDSSLVANFHLIAPDRPGFGHSNFGRAEPSLKKQSEFLYQVLNRYPEKKAILVGHSLGGPVIAQMAMDFPDNVRGLLFVAPSIDPALEPDEWFRPLLRNFVVRTFTPISLVVSNEEIIDLKEELEMMTDGWKSLKTPVYMLQGDQDTLVPMENAYYPGKFMPDSLIHIQLLSGVNHFIPWSHPQEIIKGINYLKALP</sequence>
<proteinExistence type="predicted"/>
<organism evidence="2 3">
    <name type="scientific">Imperialibacter roseus</name>
    <dbReference type="NCBI Taxonomy" id="1324217"/>
    <lineage>
        <taxon>Bacteria</taxon>
        <taxon>Pseudomonadati</taxon>
        <taxon>Bacteroidota</taxon>
        <taxon>Cytophagia</taxon>
        <taxon>Cytophagales</taxon>
        <taxon>Flammeovirgaceae</taxon>
        <taxon>Imperialibacter</taxon>
    </lineage>
</organism>
<gene>
    <name evidence="2" type="ORF">RT717_16940</name>
</gene>